<protein>
    <submittedName>
        <fullName evidence="1">Aromatic amino acid lyase</fullName>
    </submittedName>
</protein>
<dbReference type="InterPro" id="IPR008948">
    <property type="entry name" value="L-Aspartase-like"/>
</dbReference>
<dbReference type="Gene3D" id="1.10.275.10">
    <property type="entry name" value="Fumarase/aspartase (N-terminal domain)"/>
    <property type="match status" value="1"/>
</dbReference>
<sequence>MLRTTGSISSRSGISNTHRIAMTLPLVEPTPLSFGDAPLRIEDVTALARRERGAVLSSDPAFRARIARGTEFLDRLLREDGVVYGVTTGYGDSCTVVIPPDLLSELPHHLFAYHGCGLGRFLDEQETRAVLATRLTSLSRGMSGVSLPLLEGLAALLHHDILPLIPAEGSVGASGDLTPLSYVAAVLCGEREVMHHGRRRPAAEALAEAGLTPLRLRPKEGLAIMNGTAVMTALACLAYERAEYLGRLATRLTAFNVVASAGNAHHFDEVLFAAKPHPGQMRVAARLRADLHSDRPSRNEQRLQDRYSLRCAPHVIGVLEDALPFLRQFIENELNSANDNPLVDPDREQILHGGHFYGGHIAFAMDSLKNAIANLADLLDRQLALLVDTRFNHGLPSNLSGATGPRAAINHGLKALQISVSAWTAEALKLTMPASVFSRSTECHNQDKVSMGTIAARDCLRVIELTEQVVAAMLIAARQGVALRGRVAPETKIEGEPDAMLADLSERIALVEEDRALDHDLRALLDDVRVRRWSLYAQ</sequence>
<accession>A0ABS0B6S4</accession>
<comment type="caution">
    <text evidence="1">The sequence shown here is derived from an EMBL/GenBank/DDBJ whole genome shotgun (WGS) entry which is preliminary data.</text>
</comment>
<gene>
    <name evidence="1" type="ORF">IU514_04875</name>
</gene>
<dbReference type="Pfam" id="PF00221">
    <property type="entry name" value="Lyase_aromatic"/>
    <property type="match status" value="1"/>
</dbReference>
<evidence type="ECO:0000313" key="1">
    <source>
        <dbReference type="EMBL" id="MBF6023361.1"/>
    </source>
</evidence>
<dbReference type="PROSITE" id="PS00488">
    <property type="entry name" value="PAL_HISTIDASE"/>
    <property type="match status" value="1"/>
</dbReference>
<proteinExistence type="predicted"/>
<name>A0ABS0B6S4_9GAMM</name>
<dbReference type="InterPro" id="IPR022313">
    <property type="entry name" value="Phe/His_NH3-lyase_AS"/>
</dbReference>
<dbReference type="Proteomes" id="UP001429984">
    <property type="component" value="Unassembled WGS sequence"/>
</dbReference>
<dbReference type="Gene3D" id="1.20.200.10">
    <property type="entry name" value="Fumarase/aspartase (Central domain)"/>
    <property type="match status" value="1"/>
</dbReference>
<evidence type="ECO:0000313" key="2">
    <source>
        <dbReference type="Proteomes" id="UP001429984"/>
    </source>
</evidence>
<keyword evidence="1" id="KW-0456">Lyase</keyword>
<organism evidence="1 2">
    <name type="scientific">Lysobacter niastensis</name>
    <dbReference type="NCBI Taxonomy" id="380629"/>
    <lineage>
        <taxon>Bacteria</taxon>
        <taxon>Pseudomonadati</taxon>
        <taxon>Pseudomonadota</taxon>
        <taxon>Gammaproteobacteria</taxon>
        <taxon>Lysobacterales</taxon>
        <taxon>Lysobacteraceae</taxon>
        <taxon>Lysobacter</taxon>
    </lineage>
</organism>
<reference evidence="1 2" key="1">
    <citation type="submission" date="2020-11" db="EMBL/GenBank/DDBJ databases">
        <title>Draft Genome Sequence and Secondary Metabolite Biosynthetic Potential of the Lysobacter niastensis Type strain DSM 18481.</title>
        <authorList>
            <person name="Turrini P."/>
            <person name="Artuso I."/>
            <person name="Tescari M."/>
            <person name="Lugli G.A."/>
            <person name="Frangipani E."/>
            <person name="Ventura M."/>
            <person name="Visca P."/>
        </authorList>
    </citation>
    <scope>NUCLEOTIDE SEQUENCE [LARGE SCALE GENOMIC DNA]</scope>
    <source>
        <strain evidence="1 2">DSM 18481</strain>
    </source>
</reference>
<dbReference type="GO" id="GO:0016829">
    <property type="term" value="F:lyase activity"/>
    <property type="evidence" value="ECO:0007669"/>
    <property type="project" value="UniProtKB-KW"/>
</dbReference>
<keyword evidence="2" id="KW-1185">Reference proteome</keyword>
<dbReference type="InterPro" id="IPR001106">
    <property type="entry name" value="Aromatic_Lyase"/>
</dbReference>
<dbReference type="SUPFAM" id="SSF48557">
    <property type="entry name" value="L-aspartase-like"/>
    <property type="match status" value="1"/>
</dbReference>
<dbReference type="EMBL" id="JADLZT010000002">
    <property type="protein sequence ID" value="MBF6023361.1"/>
    <property type="molecule type" value="Genomic_DNA"/>
</dbReference>
<dbReference type="InterPro" id="IPR024083">
    <property type="entry name" value="Fumarase/histidase_N"/>
</dbReference>
<dbReference type="PANTHER" id="PTHR10362">
    <property type="entry name" value="HISTIDINE AMMONIA-LYASE"/>
    <property type="match status" value="1"/>
</dbReference>
<dbReference type="CDD" id="cd00332">
    <property type="entry name" value="PAL-HAL"/>
    <property type="match status" value="1"/>
</dbReference>